<dbReference type="Proteomes" id="UP001153076">
    <property type="component" value="Unassembled WGS sequence"/>
</dbReference>
<dbReference type="PANTHER" id="PTHR34222:SF97">
    <property type="entry name" value="CATALYTIC REGION, PUTATIVE-RELATED"/>
    <property type="match status" value="1"/>
</dbReference>
<dbReference type="AlphaFoldDB" id="A0A9Q1QF24"/>
<dbReference type="EMBL" id="JAKOGI010000207">
    <property type="protein sequence ID" value="KAJ8439782.1"/>
    <property type="molecule type" value="Genomic_DNA"/>
</dbReference>
<feature type="domain" description="Retrotransposon Copia-like N-terminal" evidence="3">
    <location>
        <begin position="19"/>
        <end position="65"/>
    </location>
</feature>
<dbReference type="Pfam" id="PF14244">
    <property type="entry name" value="Retrotran_gag_3"/>
    <property type="match status" value="1"/>
</dbReference>
<proteinExistence type="predicted"/>
<keyword evidence="5" id="KW-1185">Reference proteome</keyword>
<comment type="caution">
    <text evidence="4">The sequence shown here is derived from an EMBL/GenBank/DDBJ whole genome shotgun (WGS) entry which is preliminary data.</text>
</comment>
<gene>
    <name evidence="4" type="ORF">Cgig2_029042</name>
</gene>
<reference evidence="4" key="1">
    <citation type="submission" date="2022-04" db="EMBL/GenBank/DDBJ databases">
        <title>Carnegiea gigantea Genome sequencing and assembly v2.</title>
        <authorList>
            <person name="Copetti D."/>
            <person name="Sanderson M.J."/>
            <person name="Burquez A."/>
            <person name="Wojciechowski M.F."/>
        </authorList>
    </citation>
    <scope>NUCLEOTIDE SEQUENCE</scope>
    <source>
        <strain evidence="4">SGP5-SGP5p</strain>
        <tissue evidence="4">Aerial part</tissue>
    </source>
</reference>
<dbReference type="PANTHER" id="PTHR34222">
    <property type="entry name" value="GAG_PRE-INTEGRS DOMAIN-CONTAINING PROTEIN"/>
    <property type="match status" value="1"/>
</dbReference>
<evidence type="ECO:0000256" key="1">
    <source>
        <dbReference type="SAM" id="MobiDB-lite"/>
    </source>
</evidence>
<protein>
    <recommendedName>
        <fullName evidence="3">Retrotransposon Copia-like N-terminal domain-containing protein</fullName>
    </recommendedName>
</protein>
<evidence type="ECO:0000313" key="4">
    <source>
        <dbReference type="EMBL" id="KAJ8439782.1"/>
    </source>
</evidence>
<name>A0A9Q1QF24_9CARY</name>
<dbReference type="InterPro" id="IPR029472">
    <property type="entry name" value="Copia-like_N"/>
</dbReference>
<evidence type="ECO:0000313" key="5">
    <source>
        <dbReference type="Proteomes" id="UP001153076"/>
    </source>
</evidence>
<sequence>MSANRNINNLDLQNPLFIHPSDGPNTIDLSEKLTGSSNYRSRRRSMEINLSTKRKLAFVQGNIIKSVHDPQKFLNGLDDIYQAQRSQILLMSQLPSVEVICGMLQQEEQNKGHAYDKCWYVIGFPSRHPRSKKQPQQPQRRDYEPQSQGRRAFEGQRNFRPREEASSWKEATQVKIQNTKSSQNQGPTLTAHQVEQLLKLLPPSLAGSGCITRTKFSLETDEEIDMNFAGNVTVLSAPSHLKCRRRLKIQFSMTHTILKRCSQFTLQFITMIQQLLTVILLILLSRH</sequence>
<evidence type="ECO:0000259" key="3">
    <source>
        <dbReference type="Pfam" id="PF14244"/>
    </source>
</evidence>
<evidence type="ECO:0000256" key="2">
    <source>
        <dbReference type="SAM" id="Phobius"/>
    </source>
</evidence>
<keyword evidence="2" id="KW-0812">Transmembrane</keyword>
<accession>A0A9Q1QF24</accession>
<feature type="region of interest" description="Disordered" evidence="1">
    <location>
        <begin position="126"/>
        <end position="173"/>
    </location>
</feature>
<keyword evidence="2" id="KW-1133">Transmembrane helix</keyword>
<feature type="transmembrane region" description="Helical" evidence="2">
    <location>
        <begin position="264"/>
        <end position="284"/>
    </location>
</feature>
<keyword evidence="2" id="KW-0472">Membrane</keyword>
<dbReference type="OrthoDB" id="1751090at2759"/>
<organism evidence="4 5">
    <name type="scientific">Carnegiea gigantea</name>
    <dbReference type="NCBI Taxonomy" id="171969"/>
    <lineage>
        <taxon>Eukaryota</taxon>
        <taxon>Viridiplantae</taxon>
        <taxon>Streptophyta</taxon>
        <taxon>Embryophyta</taxon>
        <taxon>Tracheophyta</taxon>
        <taxon>Spermatophyta</taxon>
        <taxon>Magnoliopsida</taxon>
        <taxon>eudicotyledons</taxon>
        <taxon>Gunneridae</taxon>
        <taxon>Pentapetalae</taxon>
        <taxon>Caryophyllales</taxon>
        <taxon>Cactineae</taxon>
        <taxon>Cactaceae</taxon>
        <taxon>Cactoideae</taxon>
        <taxon>Echinocereeae</taxon>
        <taxon>Carnegiea</taxon>
    </lineage>
</organism>